<dbReference type="InterPro" id="IPR011989">
    <property type="entry name" value="ARM-like"/>
</dbReference>
<keyword evidence="1" id="KW-0472">Membrane</keyword>
<keyword evidence="1" id="KW-1133">Transmembrane helix</keyword>
<accession>A0A081R856</accession>
<dbReference type="SUPFAM" id="SSF48371">
    <property type="entry name" value="ARM repeat"/>
    <property type="match status" value="1"/>
</dbReference>
<organism evidence="2 3">
    <name type="scientific">Sphingobium chlorophenolicum</name>
    <dbReference type="NCBI Taxonomy" id="46429"/>
    <lineage>
        <taxon>Bacteria</taxon>
        <taxon>Pseudomonadati</taxon>
        <taxon>Pseudomonadota</taxon>
        <taxon>Alphaproteobacteria</taxon>
        <taxon>Sphingomonadales</taxon>
        <taxon>Sphingomonadaceae</taxon>
        <taxon>Sphingobium</taxon>
    </lineage>
</organism>
<dbReference type="InterPro" id="IPR016024">
    <property type="entry name" value="ARM-type_fold"/>
</dbReference>
<dbReference type="AlphaFoldDB" id="A0A081R856"/>
<evidence type="ECO:0000313" key="3">
    <source>
        <dbReference type="Proteomes" id="UP000028411"/>
    </source>
</evidence>
<dbReference type="InterPro" id="IPR004155">
    <property type="entry name" value="PBS_lyase_HEAT"/>
</dbReference>
<dbReference type="Gene3D" id="1.25.10.10">
    <property type="entry name" value="Leucine-rich Repeat Variant"/>
    <property type="match status" value="1"/>
</dbReference>
<dbReference type="PATRIC" id="fig|46429.4.peg.4343"/>
<proteinExistence type="predicted"/>
<dbReference type="SMART" id="SM00567">
    <property type="entry name" value="EZ_HEAT"/>
    <property type="match status" value="4"/>
</dbReference>
<dbReference type="EMBL" id="JFHR01000090">
    <property type="protein sequence ID" value="KEQ51379.1"/>
    <property type="molecule type" value="Genomic_DNA"/>
</dbReference>
<dbReference type="GO" id="GO:0016829">
    <property type="term" value="F:lyase activity"/>
    <property type="evidence" value="ECO:0007669"/>
    <property type="project" value="UniProtKB-KW"/>
</dbReference>
<dbReference type="Pfam" id="PF13646">
    <property type="entry name" value="HEAT_2"/>
    <property type="match status" value="1"/>
</dbReference>
<sequence>MTVMPIPDHVAQIAIFVSFYGALGMAAVLLFLVIRRGRTERAEAQAAAMTKALIREIMGGELSGEGEDVLSGPVFRKARAADKLAAIGRMIQLLRGEERERLIALVQRHGLLKDALRRTYSLRRRTQVDAMRILGSIGGAPAVDMLLSVLHGDPHIDTRLEAASLLAQLDALPAPERLIQDLSLYETRITPLHRSLFRLLAVSHPVELMTLGRSNQLPPAVRALVIDALGWTEDYAALPLLAAAAVDPHPPVRLAALDSATRLGHPGSAGWIIRMLEDPEHPVRSRAIRACQIMGLTAALPLLAAMRDDPSPWVRLRAQQAVQMLKVAA</sequence>
<comment type="caution">
    <text evidence="2">The sequence shown here is derived from an EMBL/GenBank/DDBJ whole genome shotgun (WGS) entry which is preliminary data.</text>
</comment>
<feature type="transmembrane region" description="Helical" evidence="1">
    <location>
        <begin position="12"/>
        <end position="34"/>
    </location>
</feature>
<dbReference type="OrthoDB" id="7566040at2"/>
<evidence type="ECO:0000313" key="2">
    <source>
        <dbReference type="EMBL" id="KEQ51379.1"/>
    </source>
</evidence>
<keyword evidence="1" id="KW-0812">Transmembrane</keyword>
<reference evidence="2 3" key="1">
    <citation type="submission" date="2014-02" db="EMBL/GenBank/DDBJ databases">
        <title>Whole genome sequence of Sphingobium chlorophenolicum NBRC 16172.</title>
        <authorList>
            <person name="Gan H.M."/>
            <person name="Gan H.Y."/>
            <person name="Chew T.H."/>
            <person name="Savka M.A."/>
        </authorList>
    </citation>
    <scope>NUCLEOTIDE SEQUENCE [LARGE SCALE GENOMIC DNA]</scope>
    <source>
        <strain evidence="2 3">NBRC 16172</strain>
    </source>
</reference>
<gene>
    <name evidence="2" type="ORF">BV95_04357</name>
</gene>
<dbReference type="eggNOG" id="COG1413">
    <property type="taxonomic scope" value="Bacteria"/>
</dbReference>
<keyword evidence="2" id="KW-0456">Lyase</keyword>
<dbReference type="RefSeq" id="WP_037457161.1">
    <property type="nucleotide sequence ID" value="NZ_JFHR01000090.1"/>
</dbReference>
<evidence type="ECO:0000256" key="1">
    <source>
        <dbReference type="SAM" id="Phobius"/>
    </source>
</evidence>
<protein>
    <submittedName>
        <fullName evidence="2">PBS lyase HEAT domain protein repeat-containing protein</fullName>
    </submittedName>
</protein>
<name>A0A081R856_SPHCR</name>
<dbReference type="Proteomes" id="UP000028411">
    <property type="component" value="Unassembled WGS sequence"/>
</dbReference>